<keyword evidence="1" id="KW-1185">Reference proteome</keyword>
<accession>A0AC58SYF8</accession>
<organism evidence="1 2">
    <name type="scientific">Nicotiana tabacum</name>
    <name type="common">Common tobacco</name>
    <dbReference type="NCBI Taxonomy" id="4097"/>
    <lineage>
        <taxon>Eukaryota</taxon>
        <taxon>Viridiplantae</taxon>
        <taxon>Streptophyta</taxon>
        <taxon>Embryophyta</taxon>
        <taxon>Tracheophyta</taxon>
        <taxon>Spermatophyta</taxon>
        <taxon>Magnoliopsida</taxon>
        <taxon>eudicotyledons</taxon>
        <taxon>Gunneridae</taxon>
        <taxon>Pentapetalae</taxon>
        <taxon>asterids</taxon>
        <taxon>lamiids</taxon>
        <taxon>Solanales</taxon>
        <taxon>Solanaceae</taxon>
        <taxon>Nicotianoideae</taxon>
        <taxon>Nicotianeae</taxon>
        <taxon>Nicotiana</taxon>
    </lineage>
</organism>
<dbReference type="RefSeq" id="XP_075090016.1">
    <property type="nucleotide sequence ID" value="XM_075233915.1"/>
</dbReference>
<proteinExistence type="predicted"/>
<protein>
    <submittedName>
        <fullName evidence="2">Uncharacterized protein LOC107758954 isoform X1</fullName>
    </submittedName>
</protein>
<gene>
    <name evidence="2" type="primary">LOC107758954</name>
</gene>
<dbReference type="Proteomes" id="UP000790787">
    <property type="component" value="Chromosome 17"/>
</dbReference>
<name>A0AC58SYF8_TOBAC</name>
<evidence type="ECO:0000313" key="2">
    <source>
        <dbReference type="RefSeq" id="XP_075090016.1"/>
    </source>
</evidence>
<sequence>MENTSPSTSRKRQRDDEPEPEPELELNDAQFLTLEENFNFSDTLVALRMMSAQFPLIEKVTIQPFILRSQLYSSLKDRTQVDRDLEMRKTRLRWFGHVQRRSLDTPVRRCEQLALVGTRRGRGRPKKYRGEVIMRDMARLQISEDMALDRKRWRSSIKSLRRERVIRTFKLNTGQDDHAIMFLDDYFSQIDRVSKRLEAQKQEDISVFEWFKEHVIHSKLDPSIGHDELCSLLSLGGKVKEEHISLLINAGLLTRQLIDPNMYWFAIPNIGSVLKGLSQGRKELMSFLNRRKYKEMAMASLEKKRLRLSPLDMRFHLRDLLGSGHLKTVESPTGLVVKVVKD</sequence>
<evidence type="ECO:0000313" key="1">
    <source>
        <dbReference type="Proteomes" id="UP000790787"/>
    </source>
</evidence>
<reference evidence="1" key="1">
    <citation type="journal article" date="2014" name="Nat. Commun.">
        <title>The tobacco genome sequence and its comparison with those of tomato and potato.</title>
        <authorList>
            <person name="Sierro N."/>
            <person name="Battey J.N."/>
            <person name="Ouadi S."/>
            <person name="Bakaher N."/>
            <person name="Bovet L."/>
            <person name="Willig A."/>
            <person name="Goepfert S."/>
            <person name="Peitsch M.C."/>
            <person name="Ivanov N.V."/>
        </authorList>
    </citation>
    <scope>NUCLEOTIDE SEQUENCE [LARGE SCALE GENOMIC DNA]</scope>
</reference>
<reference evidence="2" key="2">
    <citation type="submission" date="2025-08" db="UniProtKB">
        <authorList>
            <consortium name="RefSeq"/>
        </authorList>
    </citation>
    <scope>IDENTIFICATION</scope>
    <source>
        <tissue evidence="2">Leaf</tissue>
    </source>
</reference>